<keyword evidence="12" id="KW-0812">Transmembrane</keyword>
<protein>
    <recommendedName>
        <fullName evidence="6">Caveolin-1</fullName>
    </recommendedName>
</protein>
<evidence type="ECO:0000256" key="2">
    <source>
        <dbReference type="ARBA" id="ARBA00004285"/>
    </source>
</evidence>
<evidence type="ECO:0000256" key="12">
    <source>
        <dbReference type="SAM" id="Phobius"/>
    </source>
</evidence>
<feature type="transmembrane region" description="Helical" evidence="12">
    <location>
        <begin position="81"/>
        <end position="114"/>
    </location>
</feature>
<evidence type="ECO:0000256" key="11">
    <source>
        <dbReference type="ARBA" id="ARBA00023288"/>
    </source>
</evidence>
<evidence type="ECO:0000256" key="3">
    <source>
        <dbReference type="ARBA" id="ARBA00004395"/>
    </source>
</evidence>
<evidence type="ECO:0000256" key="7">
    <source>
        <dbReference type="ARBA" id="ARBA00022475"/>
    </source>
</evidence>
<keyword evidence="7" id="KW-1003">Cell membrane</keyword>
<proteinExistence type="inferred from homology"/>
<dbReference type="EMBL" id="JAAWVQ010178591">
    <property type="protein sequence ID" value="MBN3288786.1"/>
    <property type="molecule type" value="Genomic_DNA"/>
</dbReference>
<evidence type="ECO:0000256" key="8">
    <source>
        <dbReference type="ARBA" id="ARBA00023034"/>
    </source>
</evidence>
<keyword evidence="12" id="KW-1133">Transmembrane helix</keyword>
<feature type="non-terminal residue" evidence="13">
    <location>
        <position position="1"/>
    </location>
</feature>
<dbReference type="PANTHER" id="PTHR10844:SF18">
    <property type="entry name" value="CAVEOLIN-1"/>
    <property type="match status" value="1"/>
</dbReference>
<sequence>MGLEKVKSETRIIMDDDEFNKSIEPMLPKKKITADPDRDPQDINSHLKVNFEDVIAEPDTTHSFDKVWICSNAVFELVKFLLYRLLTTILAIPLSFVAGILFAVLSSIHIWIVVPCTKSCMMALPSVQAVWRSLVDMFISPLFKSMGRCFSTGFLCPSFIRDQGNIYKPKNKVMDNDSLKEKDVFDVHTKEIDLVNRDRKHLNDDVVKVEFEDVIAEPDGTHSFDGIWKASFTTFTVTKYWCYRILTALVGIPLALIWGIYFAILSFIHIWVVVPCVKSYLIEIQCVSRVYSICIHTFCDPLFEAIGKVFSSVRISLSKQV</sequence>
<name>A0ABS2YRT2_POLSP</name>
<keyword evidence="8" id="KW-0333">Golgi apparatus</keyword>
<dbReference type="InterPro" id="IPR001612">
    <property type="entry name" value="Caveolin"/>
</dbReference>
<keyword evidence="14" id="KW-1185">Reference proteome</keyword>
<evidence type="ECO:0000256" key="4">
    <source>
        <dbReference type="ARBA" id="ARBA00004543"/>
    </source>
</evidence>
<evidence type="ECO:0000313" key="13">
    <source>
        <dbReference type="EMBL" id="MBN3288786.1"/>
    </source>
</evidence>
<evidence type="ECO:0000256" key="5">
    <source>
        <dbReference type="ARBA" id="ARBA00010988"/>
    </source>
</evidence>
<feature type="non-terminal residue" evidence="13">
    <location>
        <position position="321"/>
    </location>
</feature>
<comment type="subcellular location">
    <subcellularLocation>
        <location evidence="1">Cell membrane</location>
        <topology evidence="1">Peripheral membrane protein</topology>
    </subcellularLocation>
    <subcellularLocation>
        <location evidence="3">Golgi apparatus membrane</location>
        <topology evidence="3">Peripheral membrane protein</topology>
    </subcellularLocation>
    <subcellularLocation>
        <location evidence="2">Membrane raft</location>
    </subcellularLocation>
    <subcellularLocation>
        <location evidence="4">Membrane</location>
        <location evidence="4">Caveola</location>
        <topology evidence="4">Peripheral membrane protein</topology>
    </subcellularLocation>
</comment>
<keyword evidence="9 12" id="KW-0472">Membrane</keyword>
<organism evidence="13 14">
    <name type="scientific">Polyodon spathula</name>
    <name type="common">North American paddlefish</name>
    <name type="synonym">Squalus spathula</name>
    <dbReference type="NCBI Taxonomy" id="7913"/>
    <lineage>
        <taxon>Eukaryota</taxon>
        <taxon>Metazoa</taxon>
        <taxon>Chordata</taxon>
        <taxon>Craniata</taxon>
        <taxon>Vertebrata</taxon>
        <taxon>Euteleostomi</taxon>
        <taxon>Actinopterygii</taxon>
        <taxon>Chondrostei</taxon>
        <taxon>Acipenseriformes</taxon>
        <taxon>Polyodontidae</taxon>
        <taxon>Polyodon</taxon>
    </lineage>
</organism>
<keyword evidence="10" id="KW-0564">Palmitate</keyword>
<keyword evidence="11" id="KW-0449">Lipoprotein</keyword>
<reference evidence="13" key="1">
    <citation type="journal article" date="2021" name="Cell">
        <title>Tracing the genetic footprints of vertebrate landing in non-teleost ray-finned fishes.</title>
        <authorList>
            <person name="Bi X."/>
            <person name="Wang K."/>
            <person name="Yang L."/>
            <person name="Pan H."/>
            <person name="Jiang H."/>
            <person name="Wei Q."/>
            <person name="Fang M."/>
            <person name="Yu H."/>
            <person name="Zhu C."/>
            <person name="Cai Y."/>
            <person name="He Y."/>
            <person name="Gan X."/>
            <person name="Zeng H."/>
            <person name="Yu D."/>
            <person name="Zhu Y."/>
            <person name="Jiang H."/>
            <person name="Qiu Q."/>
            <person name="Yang H."/>
            <person name="Zhang Y.E."/>
            <person name="Wang W."/>
            <person name="Zhu M."/>
            <person name="He S."/>
            <person name="Zhang G."/>
        </authorList>
    </citation>
    <scope>NUCLEOTIDE SEQUENCE</scope>
    <source>
        <strain evidence="13">Pddl_001</strain>
    </source>
</reference>
<evidence type="ECO:0000256" key="6">
    <source>
        <dbReference type="ARBA" id="ARBA00017674"/>
    </source>
</evidence>
<accession>A0ABS2YRT2</accession>
<gene>
    <name evidence="13" type="primary">Cav1_0</name>
    <name evidence="13" type="ORF">GTO93_0000899</name>
</gene>
<evidence type="ECO:0000313" key="14">
    <source>
        <dbReference type="Proteomes" id="UP001166093"/>
    </source>
</evidence>
<evidence type="ECO:0000256" key="10">
    <source>
        <dbReference type="ARBA" id="ARBA00023139"/>
    </source>
</evidence>
<dbReference type="Proteomes" id="UP001166093">
    <property type="component" value="Unassembled WGS sequence"/>
</dbReference>
<dbReference type="PROSITE" id="PS01210">
    <property type="entry name" value="CAVEOLIN"/>
    <property type="match status" value="2"/>
</dbReference>
<dbReference type="PANTHER" id="PTHR10844">
    <property type="entry name" value="CAVEOLIN"/>
    <property type="match status" value="1"/>
</dbReference>
<comment type="similarity">
    <text evidence="5">Belongs to the caveolin family.</text>
</comment>
<feature type="transmembrane region" description="Helical" evidence="12">
    <location>
        <begin position="245"/>
        <end position="272"/>
    </location>
</feature>
<evidence type="ECO:0000256" key="1">
    <source>
        <dbReference type="ARBA" id="ARBA00004202"/>
    </source>
</evidence>
<comment type="caution">
    <text evidence="13">The sequence shown here is derived from an EMBL/GenBank/DDBJ whole genome shotgun (WGS) entry which is preliminary data.</text>
</comment>
<dbReference type="Pfam" id="PF01146">
    <property type="entry name" value="Caveolin"/>
    <property type="match status" value="2"/>
</dbReference>
<evidence type="ECO:0000256" key="9">
    <source>
        <dbReference type="ARBA" id="ARBA00023136"/>
    </source>
</evidence>
<dbReference type="InterPro" id="IPR018361">
    <property type="entry name" value="Caveolin_CS"/>
</dbReference>